<keyword evidence="1 4" id="KW-0808">Transferase</keyword>
<dbReference type="InterPro" id="IPR000182">
    <property type="entry name" value="GNAT_dom"/>
</dbReference>
<proteinExistence type="predicted"/>
<dbReference type="PROSITE" id="PS51186">
    <property type="entry name" value="GNAT"/>
    <property type="match status" value="1"/>
</dbReference>
<sequence>MTSPTPDTWTVTPTPVDHPDADALLRAYLDELISRYYGRPAEPAEVTHVLGDGDDLRGSRGFLLVARDGQLPVGCVGVRLPAPGTAELTRVYVAGPARRGGAGRRLVTAAEDAARATGARRMLLNTRKDLTEAIALYTRLGYRPTAPYGDDPYAELWLAKDLAPA</sequence>
<name>A0ABW2FVZ6_9ACTN</name>
<dbReference type="PANTHER" id="PTHR43877:SF2">
    <property type="entry name" value="AMINOALKYLPHOSPHONATE N-ACETYLTRANSFERASE-RELATED"/>
    <property type="match status" value="1"/>
</dbReference>
<protein>
    <submittedName>
        <fullName evidence="4">GNAT family N-acetyltransferase</fullName>
        <ecNumber evidence="4">2.3.-.-</ecNumber>
    </submittedName>
</protein>
<dbReference type="Gene3D" id="3.40.630.30">
    <property type="match status" value="1"/>
</dbReference>
<evidence type="ECO:0000256" key="1">
    <source>
        <dbReference type="ARBA" id="ARBA00022679"/>
    </source>
</evidence>
<feature type="domain" description="N-acetyltransferase" evidence="3">
    <location>
        <begin position="6"/>
        <end position="163"/>
    </location>
</feature>
<dbReference type="GO" id="GO:0016746">
    <property type="term" value="F:acyltransferase activity"/>
    <property type="evidence" value="ECO:0007669"/>
    <property type="project" value="UniProtKB-KW"/>
</dbReference>
<organism evidence="4 5">
    <name type="scientific">Kitasatospora paranensis</name>
    <dbReference type="NCBI Taxonomy" id="258053"/>
    <lineage>
        <taxon>Bacteria</taxon>
        <taxon>Bacillati</taxon>
        <taxon>Actinomycetota</taxon>
        <taxon>Actinomycetes</taxon>
        <taxon>Kitasatosporales</taxon>
        <taxon>Streptomycetaceae</taxon>
        <taxon>Kitasatospora</taxon>
    </lineage>
</organism>
<dbReference type="InterPro" id="IPR050832">
    <property type="entry name" value="Bact_Acetyltransf"/>
</dbReference>
<keyword evidence="2 4" id="KW-0012">Acyltransferase</keyword>
<reference evidence="5" key="1">
    <citation type="journal article" date="2019" name="Int. J. Syst. Evol. Microbiol.">
        <title>The Global Catalogue of Microorganisms (GCM) 10K type strain sequencing project: providing services to taxonomists for standard genome sequencing and annotation.</title>
        <authorList>
            <consortium name="The Broad Institute Genomics Platform"/>
            <consortium name="The Broad Institute Genome Sequencing Center for Infectious Disease"/>
            <person name="Wu L."/>
            <person name="Ma J."/>
        </authorList>
    </citation>
    <scope>NUCLEOTIDE SEQUENCE [LARGE SCALE GENOMIC DNA]</scope>
    <source>
        <strain evidence="5">CGMCC 1.12859</strain>
    </source>
</reference>
<dbReference type="PANTHER" id="PTHR43877">
    <property type="entry name" value="AMINOALKYLPHOSPHONATE N-ACETYLTRANSFERASE-RELATED-RELATED"/>
    <property type="match status" value="1"/>
</dbReference>
<dbReference type="EMBL" id="JBHTAJ010000031">
    <property type="protein sequence ID" value="MFC7181413.1"/>
    <property type="molecule type" value="Genomic_DNA"/>
</dbReference>
<evidence type="ECO:0000313" key="5">
    <source>
        <dbReference type="Proteomes" id="UP001596435"/>
    </source>
</evidence>
<dbReference type="InterPro" id="IPR016181">
    <property type="entry name" value="Acyl_CoA_acyltransferase"/>
</dbReference>
<dbReference type="Pfam" id="PF00583">
    <property type="entry name" value="Acetyltransf_1"/>
    <property type="match status" value="1"/>
</dbReference>
<dbReference type="SUPFAM" id="SSF55729">
    <property type="entry name" value="Acyl-CoA N-acyltransferases (Nat)"/>
    <property type="match status" value="1"/>
</dbReference>
<comment type="caution">
    <text evidence="4">The sequence shown here is derived from an EMBL/GenBank/DDBJ whole genome shotgun (WGS) entry which is preliminary data.</text>
</comment>
<dbReference type="Proteomes" id="UP001596435">
    <property type="component" value="Unassembled WGS sequence"/>
</dbReference>
<evidence type="ECO:0000313" key="4">
    <source>
        <dbReference type="EMBL" id="MFC7181413.1"/>
    </source>
</evidence>
<gene>
    <name evidence="4" type="ORF">ACFQMG_17820</name>
</gene>
<dbReference type="EC" id="2.3.-.-" evidence="4"/>
<dbReference type="CDD" id="cd04301">
    <property type="entry name" value="NAT_SF"/>
    <property type="match status" value="1"/>
</dbReference>
<keyword evidence="5" id="KW-1185">Reference proteome</keyword>
<accession>A0ABW2FVZ6</accession>
<dbReference type="RefSeq" id="WP_345706081.1">
    <property type="nucleotide sequence ID" value="NZ_BAABKV010000001.1"/>
</dbReference>
<evidence type="ECO:0000256" key="2">
    <source>
        <dbReference type="ARBA" id="ARBA00023315"/>
    </source>
</evidence>
<evidence type="ECO:0000259" key="3">
    <source>
        <dbReference type="PROSITE" id="PS51186"/>
    </source>
</evidence>